<accession>A0ABP6IDL1</accession>
<organism evidence="3 4">
    <name type="scientific">Streptosporangium fragile</name>
    <dbReference type="NCBI Taxonomy" id="46186"/>
    <lineage>
        <taxon>Bacteria</taxon>
        <taxon>Bacillati</taxon>
        <taxon>Actinomycetota</taxon>
        <taxon>Actinomycetes</taxon>
        <taxon>Streptosporangiales</taxon>
        <taxon>Streptosporangiaceae</taxon>
        <taxon>Streptosporangium</taxon>
    </lineage>
</organism>
<comment type="caution">
    <text evidence="3">The sequence shown here is derived from an EMBL/GenBank/DDBJ whole genome shotgun (WGS) entry which is preliminary data.</text>
</comment>
<reference evidence="4" key="1">
    <citation type="journal article" date="2019" name="Int. J. Syst. Evol. Microbiol.">
        <title>The Global Catalogue of Microorganisms (GCM) 10K type strain sequencing project: providing services to taxonomists for standard genome sequencing and annotation.</title>
        <authorList>
            <consortium name="The Broad Institute Genomics Platform"/>
            <consortium name="The Broad Institute Genome Sequencing Center for Infectious Disease"/>
            <person name="Wu L."/>
            <person name="Ma J."/>
        </authorList>
    </citation>
    <scope>NUCLEOTIDE SEQUENCE [LARGE SCALE GENOMIC DNA]</scope>
    <source>
        <strain evidence="4">JCM 6242</strain>
    </source>
</reference>
<gene>
    <name evidence="3" type="ORF">GCM10010517_21930</name>
</gene>
<feature type="chain" id="PRO_5046852053" evidence="2">
    <location>
        <begin position="24"/>
        <end position="199"/>
    </location>
</feature>
<feature type="compositionally biased region" description="Basic and acidic residues" evidence="1">
    <location>
        <begin position="48"/>
        <end position="66"/>
    </location>
</feature>
<dbReference type="EMBL" id="BAAAVI010000012">
    <property type="protein sequence ID" value="GAA2862888.1"/>
    <property type="molecule type" value="Genomic_DNA"/>
</dbReference>
<protein>
    <submittedName>
        <fullName evidence="3">Uncharacterized protein</fullName>
    </submittedName>
</protein>
<name>A0ABP6IDL1_9ACTN</name>
<evidence type="ECO:0000256" key="2">
    <source>
        <dbReference type="SAM" id="SignalP"/>
    </source>
</evidence>
<dbReference type="Proteomes" id="UP001500831">
    <property type="component" value="Unassembled WGS sequence"/>
</dbReference>
<sequence>MRGCSAAGSRSIVAFLCAAFLVAGCGGDGTSAGLTLPEDAPSHVRQAYREAEKAEEERDELEREAIDVVEDVPVPTGTPTPSAPPPDPSPSPSGDVSPPASPTDPGQPADPPPSTSPVKGAQLGRSFVPQEIAAAVRAWVDAQKEWIRRCIAAQAEVDEVNNSGVGRITQPLCEADTPPPELVPWIRILGIDVDSLKYG</sequence>
<feature type="compositionally biased region" description="Low complexity" evidence="1">
    <location>
        <begin position="92"/>
        <end position="107"/>
    </location>
</feature>
<evidence type="ECO:0000256" key="1">
    <source>
        <dbReference type="SAM" id="MobiDB-lite"/>
    </source>
</evidence>
<feature type="region of interest" description="Disordered" evidence="1">
    <location>
        <begin position="48"/>
        <end position="121"/>
    </location>
</feature>
<feature type="signal peptide" evidence="2">
    <location>
        <begin position="1"/>
        <end position="23"/>
    </location>
</feature>
<keyword evidence="4" id="KW-1185">Reference proteome</keyword>
<feature type="compositionally biased region" description="Pro residues" evidence="1">
    <location>
        <begin position="76"/>
        <end position="91"/>
    </location>
</feature>
<dbReference type="PROSITE" id="PS51257">
    <property type="entry name" value="PROKAR_LIPOPROTEIN"/>
    <property type="match status" value="1"/>
</dbReference>
<dbReference type="RefSeq" id="WP_344970226.1">
    <property type="nucleotide sequence ID" value="NZ_BAAAVI010000012.1"/>
</dbReference>
<evidence type="ECO:0000313" key="4">
    <source>
        <dbReference type="Proteomes" id="UP001500831"/>
    </source>
</evidence>
<evidence type="ECO:0000313" key="3">
    <source>
        <dbReference type="EMBL" id="GAA2862888.1"/>
    </source>
</evidence>
<keyword evidence="2" id="KW-0732">Signal</keyword>
<proteinExistence type="predicted"/>